<evidence type="ECO:0000256" key="5">
    <source>
        <dbReference type="ARBA" id="ARBA00023235"/>
    </source>
</evidence>
<dbReference type="OrthoDB" id="4608673at2"/>
<dbReference type="Gene3D" id="3.90.226.10">
    <property type="entry name" value="2-enoyl-CoA Hydratase, Chain A, domain 1"/>
    <property type="match status" value="1"/>
</dbReference>
<comment type="caution">
    <text evidence="7">The sequence shown here is derived from an EMBL/GenBank/DDBJ whole genome shotgun (WGS) entry which is preliminary data.</text>
</comment>
<dbReference type="GO" id="GO:0006635">
    <property type="term" value="P:fatty acid beta-oxidation"/>
    <property type="evidence" value="ECO:0007669"/>
    <property type="project" value="UniProtKB-UniPathway"/>
</dbReference>
<proteinExistence type="inferred from homology"/>
<dbReference type="CDD" id="cd06558">
    <property type="entry name" value="crotonase-like"/>
    <property type="match status" value="1"/>
</dbReference>
<keyword evidence="8" id="KW-1185">Reference proteome</keyword>
<dbReference type="AlphaFoldDB" id="A0A6N7Z9Z3"/>
<keyword evidence="5" id="KW-0413">Isomerase</keyword>
<dbReference type="InterPro" id="IPR014748">
    <property type="entry name" value="Enoyl-CoA_hydra_C"/>
</dbReference>
<evidence type="ECO:0000313" key="8">
    <source>
        <dbReference type="Proteomes" id="UP000440096"/>
    </source>
</evidence>
<evidence type="ECO:0000256" key="3">
    <source>
        <dbReference type="ARBA" id="ARBA00022832"/>
    </source>
</evidence>
<keyword evidence="3" id="KW-0276">Fatty acid metabolism</keyword>
<gene>
    <name evidence="7" type="ORF">GKO32_31900</name>
</gene>
<keyword evidence="4" id="KW-0443">Lipid metabolism</keyword>
<dbReference type="SUPFAM" id="SSF52096">
    <property type="entry name" value="ClpP/crotonase"/>
    <property type="match status" value="1"/>
</dbReference>
<dbReference type="NCBIfam" id="NF004794">
    <property type="entry name" value="PRK06142.1"/>
    <property type="match status" value="1"/>
</dbReference>
<dbReference type="InterPro" id="IPR018376">
    <property type="entry name" value="Enoyl-CoA_hyd/isom_CS"/>
</dbReference>
<protein>
    <submittedName>
        <fullName evidence="7">Crotonase/enoyl-CoA hydratase family protein</fullName>
    </submittedName>
</protein>
<dbReference type="InterPro" id="IPR045002">
    <property type="entry name" value="Ech1-like"/>
</dbReference>
<dbReference type="PANTHER" id="PTHR43149">
    <property type="entry name" value="ENOYL-COA HYDRATASE"/>
    <property type="match status" value="1"/>
</dbReference>
<dbReference type="FunFam" id="1.10.12.10:FF:000004">
    <property type="entry name" value="Delta3,5-delta2,4-dienoyl-CoA isomerase"/>
    <property type="match status" value="1"/>
</dbReference>
<dbReference type="RefSeq" id="WP_154760624.1">
    <property type="nucleotide sequence ID" value="NZ_WMBA01000071.1"/>
</dbReference>
<dbReference type="PANTHER" id="PTHR43149:SF1">
    <property type="entry name" value="DELTA(3,5)-DELTA(2,4)-DIENOYL-COA ISOMERASE, MITOCHONDRIAL"/>
    <property type="match status" value="1"/>
</dbReference>
<dbReference type="Pfam" id="PF00378">
    <property type="entry name" value="ECH_1"/>
    <property type="match status" value="1"/>
</dbReference>
<evidence type="ECO:0000256" key="4">
    <source>
        <dbReference type="ARBA" id="ARBA00023098"/>
    </source>
</evidence>
<dbReference type="InterPro" id="IPR001753">
    <property type="entry name" value="Enoyl-CoA_hydra/iso"/>
</dbReference>
<evidence type="ECO:0000256" key="2">
    <source>
        <dbReference type="ARBA" id="ARBA00005254"/>
    </source>
</evidence>
<dbReference type="GO" id="GO:0016853">
    <property type="term" value="F:isomerase activity"/>
    <property type="evidence" value="ECO:0007669"/>
    <property type="project" value="UniProtKB-KW"/>
</dbReference>
<reference evidence="7 8" key="1">
    <citation type="submission" date="2019-11" db="EMBL/GenBank/DDBJ databases">
        <title>Draft genome of Amycolatopsis RM579.</title>
        <authorList>
            <person name="Duangmal K."/>
            <person name="Mingma R."/>
        </authorList>
    </citation>
    <scope>NUCLEOTIDE SEQUENCE [LARGE SCALE GENOMIC DNA]</scope>
    <source>
        <strain evidence="7 8">RM579</strain>
    </source>
</reference>
<dbReference type="Proteomes" id="UP000440096">
    <property type="component" value="Unassembled WGS sequence"/>
</dbReference>
<dbReference type="PROSITE" id="PS00166">
    <property type="entry name" value="ENOYL_COA_HYDRATASE"/>
    <property type="match status" value="1"/>
</dbReference>
<organism evidence="7 8">
    <name type="scientific">Amycolatopsis pithecellobii</name>
    <dbReference type="NCBI Taxonomy" id="664692"/>
    <lineage>
        <taxon>Bacteria</taxon>
        <taxon>Bacillati</taxon>
        <taxon>Actinomycetota</taxon>
        <taxon>Actinomycetes</taxon>
        <taxon>Pseudonocardiales</taxon>
        <taxon>Pseudonocardiaceae</taxon>
        <taxon>Amycolatopsis</taxon>
    </lineage>
</organism>
<dbReference type="UniPathway" id="UPA00659"/>
<accession>A0A6N7Z9Z3</accession>
<dbReference type="EMBL" id="WMBA01000071">
    <property type="protein sequence ID" value="MTD58547.1"/>
    <property type="molecule type" value="Genomic_DNA"/>
</dbReference>
<evidence type="ECO:0000256" key="1">
    <source>
        <dbReference type="ARBA" id="ARBA00005005"/>
    </source>
</evidence>
<dbReference type="InterPro" id="IPR029045">
    <property type="entry name" value="ClpP/crotonase-like_dom_sf"/>
</dbReference>
<comment type="pathway">
    <text evidence="1">Lipid metabolism; fatty acid beta-oxidation.</text>
</comment>
<name>A0A6N7Z9Z3_9PSEU</name>
<dbReference type="FunFam" id="3.90.226.10:FF:000077">
    <property type="entry name" value="Putative enoyl-CoA hydratase echA21"/>
    <property type="match status" value="1"/>
</dbReference>
<sequence length="282" mass="29749">MTDMTDLTNLEDLVSLKVDRTGTVAEVTLIGPGKGNAMGPDFWRELPLVFAALDADPQVNAIVLTGSGASFSYGLDLPAMMGMWAPLLAGDALAGPRTALLKEVRTLQESVNAVAGCRKPVVAAIAGWCIGGGVDVTSAADIRLASADAKFSVRETKVAIVADLGSLQRLSGIIGEGHLRELALTGRDIDAARAEKIGLVNDVYPDQDSLLAAARALAAEIAANPPLVVQGVKDVLEVNTQRRIAEGLRYVSTWNAAFLPSKDLGEAMQAFLERRQPEFKGE</sequence>
<evidence type="ECO:0000313" key="7">
    <source>
        <dbReference type="EMBL" id="MTD58547.1"/>
    </source>
</evidence>
<comment type="similarity">
    <text evidence="2 6">Belongs to the enoyl-CoA hydratase/isomerase family.</text>
</comment>
<dbReference type="Gene3D" id="1.10.12.10">
    <property type="entry name" value="Lyase 2-enoyl-coa Hydratase, Chain A, domain 2"/>
    <property type="match status" value="1"/>
</dbReference>
<evidence type="ECO:0000256" key="6">
    <source>
        <dbReference type="RuleBase" id="RU003707"/>
    </source>
</evidence>